<evidence type="ECO:0000313" key="1">
    <source>
        <dbReference type="EMBL" id="KAJ8681390.1"/>
    </source>
</evidence>
<name>A0ACC2PHZ0_9HYME</name>
<protein>
    <submittedName>
        <fullName evidence="1">Uncharacterized protein</fullName>
    </submittedName>
</protein>
<gene>
    <name evidence="1" type="ORF">QAD02_017177</name>
</gene>
<organism evidence="1 2">
    <name type="scientific">Eretmocerus hayati</name>
    <dbReference type="NCBI Taxonomy" id="131215"/>
    <lineage>
        <taxon>Eukaryota</taxon>
        <taxon>Metazoa</taxon>
        <taxon>Ecdysozoa</taxon>
        <taxon>Arthropoda</taxon>
        <taxon>Hexapoda</taxon>
        <taxon>Insecta</taxon>
        <taxon>Pterygota</taxon>
        <taxon>Neoptera</taxon>
        <taxon>Endopterygota</taxon>
        <taxon>Hymenoptera</taxon>
        <taxon>Apocrita</taxon>
        <taxon>Proctotrupomorpha</taxon>
        <taxon>Chalcidoidea</taxon>
        <taxon>Aphelinidae</taxon>
        <taxon>Aphelininae</taxon>
        <taxon>Eretmocerus</taxon>
    </lineage>
</organism>
<dbReference type="EMBL" id="CM056742">
    <property type="protein sequence ID" value="KAJ8681390.1"/>
    <property type="molecule type" value="Genomic_DNA"/>
</dbReference>
<sequence>MLCDSQAIALRGMRKILAPIGACDSLEGRENPQTPVRYYLPLQALVPYRTSCGSPVHESMKVFGGIKAKQTHYEPLSQPFPEAPSTQAAKIRARERGSLAESRRLCLEEIESRWRELDDRYVHLLKLYLFQARSALSGRVARWDLRVPTELREPIHFL</sequence>
<accession>A0ACC2PHZ0</accession>
<reference evidence="1" key="1">
    <citation type="submission" date="2023-04" db="EMBL/GenBank/DDBJ databases">
        <title>A chromosome-level genome assembly of the parasitoid wasp Eretmocerus hayati.</title>
        <authorList>
            <person name="Zhong Y."/>
            <person name="Liu S."/>
            <person name="Liu Y."/>
        </authorList>
    </citation>
    <scope>NUCLEOTIDE SEQUENCE</scope>
    <source>
        <strain evidence="1">ZJU_SS_LIU_2023</strain>
    </source>
</reference>
<comment type="caution">
    <text evidence="1">The sequence shown here is derived from an EMBL/GenBank/DDBJ whole genome shotgun (WGS) entry which is preliminary data.</text>
</comment>
<evidence type="ECO:0000313" key="2">
    <source>
        <dbReference type="Proteomes" id="UP001239111"/>
    </source>
</evidence>
<dbReference type="Proteomes" id="UP001239111">
    <property type="component" value="Chromosome 2"/>
</dbReference>
<proteinExistence type="predicted"/>
<keyword evidence="2" id="KW-1185">Reference proteome</keyword>